<protein>
    <recommendedName>
        <fullName evidence="3">Lipocalin-like domain-containing protein</fullName>
    </recommendedName>
</protein>
<dbReference type="Gene3D" id="2.40.128.490">
    <property type="entry name" value="Uncharacterised protein PF14869, DUF4488"/>
    <property type="match status" value="1"/>
</dbReference>
<gene>
    <name evidence="1" type="ORF">ACFS5N_03945</name>
</gene>
<dbReference type="RefSeq" id="WP_377182461.1">
    <property type="nucleotide sequence ID" value="NZ_JBHUPD010000001.1"/>
</dbReference>
<evidence type="ECO:0008006" key="3">
    <source>
        <dbReference type="Google" id="ProtNLM"/>
    </source>
</evidence>
<accession>A0ABW5Y9E1</accession>
<evidence type="ECO:0000313" key="2">
    <source>
        <dbReference type="Proteomes" id="UP001597557"/>
    </source>
</evidence>
<dbReference type="EMBL" id="JBHUPD010000001">
    <property type="protein sequence ID" value="MFD2871609.1"/>
    <property type="molecule type" value="Genomic_DNA"/>
</dbReference>
<evidence type="ECO:0000313" key="1">
    <source>
        <dbReference type="EMBL" id="MFD2871609.1"/>
    </source>
</evidence>
<proteinExistence type="predicted"/>
<reference evidence="2" key="1">
    <citation type="journal article" date="2019" name="Int. J. Syst. Evol. Microbiol.">
        <title>The Global Catalogue of Microorganisms (GCM) 10K type strain sequencing project: providing services to taxonomists for standard genome sequencing and annotation.</title>
        <authorList>
            <consortium name="The Broad Institute Genomics Platform"/>
            <consortium name="The Broad Institute Genome Sequencing Center for Infectious Disease"/>
            <person name="Wu L."/>
            <person name="Ma J."/>
        </authorList>
    </citation>
    <scope>NUCLEOTIDE SEQUENCE [LARGE SCALE GENOMIC DNA]</scope>
    <source>
        <strain evidence="2">KCTC 22437</strain>
    </source>
</reference>
<keyword evidence="2" id="KW-1185">Reference proteome</keyword>
<organism evidence="1 2">
    <name type="scientific">Mucilaginibacter ximonensis</name>
    <dbReference type="NCBI Taxonomy" id="538021"/>
    <lineage>
        <taxon>Bacteria</taxon>
        <taxon>Pseudomonadati</taxon>
        <taxon>Bacteroidota</taxon>
        <taxon>Sphingobacteriia</taxon>
        <taxon>Sphingobacteriales</taxon>
        <taxon>Sphingobacteriaceae</taxon>
        <taxon>Mucilaginibacter</taxon>
    </lineage>
</organism>
<dbReference type="Proteomes" id="UP001597557">
    <property type="component" value="Unassembled WGS sequence"/>
</dbReference>
<comment type="caution">
    <text evidence="1">The sequence shown here is derived from an EMBL/GenBank/DDBJ whole genome shotgun (WGS) entry which is preliminary data.</text>
</comment>
<sequence length="131" mass="15072">MQKATILLALITMLAITDQPATLKGKWNYAGGRFNGKLSSAPKDYIQQRKYTDKSFDSWVYEKGEKNLKYESGNYTLQTDSCLETQTFCLQDQSMIGKTLRYHYEVRNDTLVLNGRLPNGAVIEDYWVKVK</sequence>
<name>A0ABW5Y9E1_9SPHI</name>